<evidence type="ECO:0000313" key="1">
    <source>
        <dbReference type="EMBL" id="CAH1603360.1"/>
    </source>
</evidence>
<reference evidence="1" key="1">
    <citation type="submission" date="2022-01" db="EMBL/GenBank/DDBJ databases">
        <authorList>
            <person name="Lagorce A."/>
        </authorList>
    </citation>
    <scope>NUCLEOTIDE SEQUENCE</scope>
    <source>
        <strain evidence="1">Th15_F1_A12</strain>
    </source>
</reference>
<comment type="caution">
    <text evidence="1">The sequence shown here is derived from an EMBL/GenBank/DDBJ whole genome shotgun (WGS) entry which is preliminary data.</text>
</comment>
<proteinExistence type="predicted"/>
<accession>A0AAU9QW14</accession>
<organism evidence="1 2">
    <name type="scientific">Vibrio jasicida</name>
    <dbReference type="NCBI Taxonomy" id="766224"/>
    <lineage>
        <taxon>Bacteria</taxon>
        <taxon>Pseudomonadati</taxon>
        <taxon>Pseudomonadota</taxon>
        <taxon>Gammaproteobacteria</taxon>
        <taxon>Vibrionales</taxon>
        <taxon>Vibrionaceae</taxon>
        <taxon>Vibrio</taxon>
    </lineage>
</organism>
<evidence type="ECO:0000313" key="2">
    <source>
        <dbReference type="Proteomes" id="UP001295462"/>
    </source>
</evidence>
<dbReference type="EMBL" id="CAKMUD010000127">
    <property type="protein sequence ID" value="CAH1603360.1"/>
    <property type="molecule type" value="Genomic_DNA"/>
</dbReference>
<gene>
    <name evidence="1" type="ORF">THF1A12_70079</name>
</gene>
<protein>
    <submittedName>
        <fullName evidence="1">Uncharacterized protein</fullName>
    </submittedName>
</protein>
<dbReference type="Proteomes" id="UP001295462">
    <property type="component" value="Unassembled WGS sequence"/>
</dbReference>
<name>A0AAU9QW14_9VIBR</name>
<dbReference type="AlphaFoldDB" id="A0AAU9QW14"/>
<sequence length="65" mass="7655">MIPVFNIFVNIVIFKAHRCQEFMDEPYDIREVAAQFCAASRTFYGISGIHVSQRHHRRAIRLFVT</sequence>